<protein>
    <submittedName>
        <fullName evidence="1">Uncharacterized protein</fullName>
    </submittedName>
</protein>
<evidence type="ECO:0000313" key="1">
    <source>
        <dbReference type="EMBL" id="KAH3897655.1"/>
    </source>
</evidence>
<keyword evidence="2" id="KW-1185">Reference proteome</keyword>
<comment type="caution">
    <text evidence="1">The sequence shown here is derived from an EMBL/GenBank/DDBJ whole genome shotgun (WGS) entry which is preliminary data.</text>
</comment>
<dbReference type="Proteomes" id="UP000828390">
    <property type="component" value="Unassembled WGS sequence"/>
</dbReference>
<dbReference type="AlphaFoldDB" id="A0A9D4NNE1"/>
<accession>A0A9D4NNE1</accession>
<organism evidence="1 2">
    <name type="scientific">Dreissena polymorpha</name>
    <name type="common">Zebra mussel</name>
    <name type="synonym">Mytilus polymorpha</name>
    <dbReference type="NCBI Taxonomy" id="45954"/>
    <lineage>
        <taxon>Eukaryota</taxon>
        <taxon>Metazoa</taxon>
        <taxon>Spiralia</taxon>
        <taxon>Lophotrochozoa</taxon>
        <taxon>Mollusca</taxon>
        <taxon>Bivalvia</taxon>
        <taxon>Autobranchia</taxon>
        <taxon>Heteroconchia</taxon>
        <taxon>Euheterodonta</taxon>
        <taxon>Imparidentia</taxon>
        <taxon>Neoheterodontei</taxon>
        <taxon>Myida</taxon>
        <taxon>Dreissenoidea</taxon>
        <taxon>Dreissenidae</taxon>
        <taxon>Dreissena</taxon>
    </lineage>
</organism>
<reference evidence="1" key="2">
    <citation type="submission" date="2020-11" db="EMBL/GenBank/DDBJ databases">
        <authorList>
            <person name="McCartney M.A."/>
            <person name="Auch B."/>
            <person name="Kono T."/>
            <person name="Mallez S."/>
            <person name="Becker A."/>
            <person name="Gohl D.M."/>
            <person name="Silverstein K.A.T."/>
            <person name="Koren S."/>
            <person name="Bechman K.B."/>
            <person name="Herman A."/>
            <person name="Abrahante J.E."/>
            <person name="Garbe J."/>
        </authorList>
    </citation>
    <scope>NUCLEOTIDE SEQUENCE</scope>
    <source>
        <strain evidence="1">Duluth1</strain>
        <tissue evidence="1">Whole animal</tissue>
    </source>
</reference>
<gene>
    <name evidence="1" type="ORF">DPMN_021848</name>
</gene>
<name>A0A9D4NNE1_DREPO</name>
<dbReference type="EMBL" id="JAIWYP010000001">
    <property type="protein sequence ID" value="KAH3897655.1"/>
    <property type="molecule type" value="Genomic_DNA"/>
</dbReference>
<reference evidence="1" key="1">
    <citation type="journal article" date="2019" name="bioRxiv">
        <title>The Genome of the Zebra Mussel, Dreissena polymorpha: A Resource for Invasive Species Research.</title>
        <authorList>
            <person name="McCartney M.A."/>
            <person name="Auch B."/>
            <person name="Kono T."/>
            <person name="Mallez S."/>
            <person name="Zhang Y."/>
            <person name="Obille A."/>
            <person name="Becker A."/>
            <person name="Abrahante J.E."/>
            <person name="Garbe J."/>
            <person name="Badalamenti J.P."/>
            <person name="Herman A."/>
            <person name="Mangelson H."/>
            <person name="Liachko I."/>
            <person name="Sullivan S."/>
            <person name="Sone E.D."/>
            <person name="Koren S."/>
            <person name="Silverstein K.A.T."/>
            <person name="Beckman K.B."/>
            <person name="Gohl D.M."/>
        </authorList>
    </citation>
    <scope>NUCLEOTIDE SEQUENCE</scope>
    <source>
        <strain evidence="1">Duluth1</strain>
        <tissue evidence="1">Whole animal</tissue>
    </source>
</reference>
<proteinExistence type="predicted"/>
<sequence length="165" mass="18881">MQEFTFYYRNFRGRTYKAPECRRGTSPPASSPHLHRQKFAPPFSKPWLRACLVFVFRVFYAPEAALCEDLECALAILHNVLPTIMKYSCTLQTFSFNLQIFHSGGVLYSVVAEYPEETSFVRYGDHQPNSHEFKTGYLTLVADVRCACTNHCANRTDTAAFKNTS</sequence>
<evidence type="ECO:0000313" key="2">
    <source>
        <dbReference type="Proteomes" id="UP000828390"/>
    </source>
</evidence>